<feature type="region of interest" description="Disordered" evidence="1">
    <location>
        <begin position="115"/>
        <end position="141"/>
    </location>
</feature>
<reference evidence="2 3" key="1">
    <citation type="submission" date="2018-06" db="EMBL/GenBank/DDBJ databases">
        <title>Sphaerisporangium craniellae sp. nov., isolated from a marine sponge in the South China Sea.</title>
        <authorList>
            <person name="Li L."/>
        </authorList>
    </citation>
    <scope>NUCLEOTIDE SEQUENCE [LARGE SCALE GENOMIC DNA]</scope>
    <source>
        <strain evidence="2 3">LHW63015</strain>
    </source>
</reference>
<evidence type="ECO:0000256" key="1">
    <source>
        <dbReference type="SAM" id="MobiDB-lite"/>
    </source>
</evidence>
<proteinExistence type="predicted"/>
<dbReference type="AlphaFoldDB" id="A0A366LKI3"/>
<organism evidence="2 3">
    <name type="scientific">Spongiactinospora rosea</name>
    <dbReference type="NCBI Taxonomy" id="2248750"/>
    <lineage>
        <taxon>Bacteria</taxon>
        <taxon>Bacillati</taxon>
        <taxon>Actinomycetota</taxon>
        <taxon>Actinomycetes</taxon>
        <taxon>Streptosporangiales</taxon>
        <taxon>Streptosporangiaceae</taxon>
        <taxon>Spongiactinospora</taxon>
    </lineage>
</organism>
<sequence length="244" mass="26502">MTADDWMDIRKLARGYCRTVDATRPRKRMDGSATVVQAGYAPYGTDDVSDDVTQDAALMFAQRLRDITASYRPADEATPTEGAWIYVRRDGGQMVITRTTLKRWAVRDAAARNGYRADVAPERPESAPGDHATSARPDAGSAAQVAVATSAAQNSEAIFRTAFGDGSEFPIITNTLKMASQADDLGRAGFLNSLAQQMHGGAYGSRYNVIRARNAGRAEWRELSERLDEARNTLVYGGTEPASD</sequence>
<evidence type="ECO:0000313" key="3">
    <source>
        <dbReference type="Proteomes" id="UP000253303"/>
    </source>
</evidence>
<protein>
    <submittedName>
        <fullName evidence="2">Uncharacterized protein</fullName>
    </submittedName>
</protein>
<accession>A0A366LKI3</accession>
<keyword evidence="3" id="KW-1185">Reference proteome</keyword>
<dbReference type="Proteomes" id="UP000253303">
    <property type="component" value="Unassembled WGS sequence"/>
</dbReference>
<evidence type="ECO:0000313" key="2">
    <source>
        <dbReference type="EMBL" id="RBQ13993.1"/>
    </source>
</evidence>
<gene>
    <name evidence="2" type="ORF">DP939_43025</name>
</gene>
<dbReference type="EMBL" id="QMEY01000041">
    <property type="protein sequence ID" value="RBQ13993.1"/>
    <property type="molecule type" value="Genomic_DNA"/>
</dbReference>
<dbReference type="OrthoDB" id="3211355at2"/>
<name>A0A366LKI3_9ACTN</name>
<comment type="caution">
    <text evidence="2">The sequence shown here is derived from an EMBL/GenBank/DDBJ whole genome shotgun (WGS) entry which is preliminary data.</text>
</comment>